<feature type="region of interest" description="Disordered" evidence="1">
    <location>
        <begin position="36"/>
        <end position="59"/>
    </location>
</feature>
<keyword evidence="3" id="KW-1185">Reference proteome</keyword>
<evidence type="ECO:0000313" key="2">
    <source>
        <dbReference type="EMBL" id="GEN23080.1"/>
    </source>
</evidence>
<gene>
    <name evidence="2" type="ORF">HCU01_10290</name>
</gene>
<feature type="compositionally biased region" description="Basic and acidic residues" evidence="1">
    <location>
        <begin position="47"/>
        <end position="59"/>
    </location>
</feature>
<comment type="caution">
    <text evidence="2">The sequence shown here is derived from an EMBL/GenBank/DDBJ whole genome shotgun (WGS) entry which is preliminary data.</text>
</comment>
<protein>
    <submittedName>
        <fullName evidence="2">Uncharacterized protein</fullName>
    </submittedName>
</protein>
<accession>A0ABQ0WBZ1</accession>
<dbReference type="EMBL" id="BJXU01000034">
    <property type="protein sequence ID" value="GEN23080.1"/>
    <property type="molecule type" value="Genomic_DNA"/>
</dbReference>
<dbReference type="Proteomes" id="UP000321726">
    <property type="component" value="Unassembled WGS sequence"/>
</dbReference>
<evidence type="ECO:0000313" key="3">
    <source>
        <dbReference type="Proteomes" id="UP000321726"/>
    </source>
</evidence>
<sequence length="59" mass="6759">MTLVKKVMSIDPIVFYYRFLFFGFCDKSYNDLKPDAVSESGQLPTNLERKRGGYGDKTA</sequence>
<name>A0ABQ0WBZ1_9GAMM</name>
<reference evidence="2 3" key="1">
    <citation type="submission" date="2019-07" db="EMBL/GenBank/DDBJ databases">
        <title>Whole genome shotgun sequence of Halomonas cupida NBRC 102219.</title>
        <authorList>
            <person name="Hosoyama A."/>
            <person name="Uohara A."/>
            <person name="Ohji S."/>
            <person name="Ichikawa N."/>
        </authorList>
    </citation>
    <scope>NUCLEOTIDE SEQUENCE [LARGE SCALE GENOMIC DNA]</scope>
    <source>
        <strain evidence="2 3">NBRC 102219</strain>
    </source>
</reference>
<proteinExistence type="predicted"/>
<evidence type="ECO:0000256" key="1">
    <source>
        <dbReference type="SAM" id="MobiDB-lite"/>
    </source>
</evidence>
<organism evidence="2 3">
    <name type="scientific">Halomonas cupida</name>
    <dbReference type="NCBI Taxonomy" id="44933"/>
    <lineage>
        <taxon>Bacteria</taxon>
        <taxon>Pseudomonadati</taxon>
        <taxon>Pseudomonadota</taxon>
        <taxon>Gammaproteobacteria</taxon>
        <taxon>Oceanospirillales</taxon>
        <taxon>Halomonadaceae</taxon>
        <taxon>Halomonas</taxon>
    </lineage>
</organism>